<reference evidence="1" key="1">
    <citation type="submission" date="2021-12" db="EMBL/GenBank/DDBJ databases">
        <authorList>
            <person name="Zaccaron A."/>
            <person name="Stergiopoulos I."/>
        </authorList>
    </citation>
    <scope>NUCLEOTIDE SEQUENCE</scope>
    <source>
        <strain evidence="1">Race5_Kim</strain>
    </source>
</reference>
<proteinExistence type="predicted"/>
<keyword evidence="2" id="KW-1185">Reference proteome</keyword>
<gene>
    <name evidence="1" type="ORF">CLAFUR5_12693</name>
</gene>
<evidence type="ECO:0000313" key="1">
    <source>
        <dbReference type="EMBL" id="UJO23446.1"/>
    </source>
</evidence>
<organism evidence="1 2">
    <name type="scientific">Passalora fulva</name>
    <name type="common">Tomato leaf mold</name>
    <name type="synonym">Cladosporium fulvum</name>
    <dbReference type="NCBI Taxonomy" id="5499"/>
    <lineage>
        <taxon>Eukaryota</taxon>
        <taxon>Fungi</taxon>
        <taxon>Dikarya</taxon>
        <taxon>Ascomycota</taxon>
        <taxon>Pezizomycotina</taxon>
        <taxon>Dothideomycetes</taxon>
        <taxon>Dothideomycetidae</taxon>
        <taxon>Mycosphaerellales</taxon>
        <taxon>Mycosphaerellaceae</taxon>
        <taxon>Fulvia</taxon>
    </lineage>
</organism>
<sequence length="249" mass="27601">MTAGEMSACHRVLAIPELLEMILLGLPSKDILLAQRIGTTFKYTITTSIHLQRALFQNPSRSGSTTERNQDIKANNLVPQSVRYASYSFDVPGLDGCIFSPSVYSSCLSIYGINTNTNTMSTLETFLNTSPASWLDMYLQTPAVSTSICMSNCSDSIPAGKHWAFVAGTVDRATIRELLTAAVCLHRAAEEHEKLHMRRDDLETYAGDDSQRVKLEVECRKVVYGKQVDLVIEWPSVEFDCYGGGLEEE</sequence>
<protein>
    <recommendedName>
        <fullName evidence="3">F-box domain-containing protein</fullName>
    </recommendedName>
</protein>
<dbReference type="Proteomes" id="UP000756132">
    <property type="component" value="Chromosome 11"/>
</dbReference>
<dbReference type="GeneID" id="71992571"/>
<name>A0A9Q8PJ99_PASFU</name>
<dbReference type="AlphaFoldDB" id="A0A9Q8PJ99"/>
<dbReference type="KEGG" id="ffu:CLAFUR5_12693"/>
<accession>A0A9Q8PJ99</accession>
<evidence type="ECO:0000313" key="2">
    <source>
        <dbReference type="Proteomes" id="UP000756132"/>
    </source>
</evidence>
<dbReference type="OrthoDB" id="3635859at2759"/>
<dbReference type="EMBL" id="CP090173">
    <property type="protein sequence ID" value="UJO23446.1"/>
    <property type="molecule type" value="Genomic_DNA"/>
</dbReference>
<dbReference type="RefSeq" id="XP_047767812.1">
    <property type="nucleotide sequence ID" value="XM_047911841.1"/>
</dbReference>
<evidence type="ECO:0008006" key="3">
    <source>
        <dbReference type="Google" id="ProtNLM"/>
    </source>
</evidence>
<reference evidence="1" key="2">
    <citation type="journal article" date="2022" name="Microb. Genom.">
        <title>A chromosome-scale genome assembly of the tomato pathogen Cladosporium fulvum reveals a compartmentalized genome architecture and the presence of a dispensable chromosome.</title>
        <authorList>
            <person name="Zaccaron A.Z."/>
            <person name="Chen L.H."/>
            <person name="Samaras A."/>
            <person name="Stergiopoulos I."/>
        </authorList>
    </citation>
    <scope>NUCLEOTIDE SEQUENCE</scope>
    <source>
        <strain evidence="1">Race5_Kim</strain>
    </source>
</reference>